<name>A0A9X4S9H7_9BURK</name>
<accession>A0A9X4S9H7</accession>
<organism evidence="2 3">
    <name type="scientific">Hydrogenophaga taeniospiralis CCUG 15921</name>
    <dbReference type="NCBI Taxonomy" id="1281780"/>
    <lineage>
        <taxon>Bacteria</taxon>
        <taxon>Pseudomonadati</taxon>
        <taxon>Pseudomonadota</taxon>
        <taxon>Betaproteobacteria</taxon>
        <taxon>Burkholderiales</taxon>
        <taxon>Comamonadaceae</taxon>
        <taxon>Hydrogenophaga</taxon>
    </lineage>
</organism>
<evidence type="ECO:0000313" key="2">
    <source>
        <dbReference type="EMBL" id="MDG5977627.1"/>
    </source>
</evidence>
<dbReference type="EMBL" id="AOGK01000023">
    <property type="protein sequence ID" value="MDG5977627.1"/>
    <property type="molecule type" value="Genomic_DNA"/>
</dbReference>
<dbReference type="InterPro" id="IPR031409">
    <property type="entry name" value="Darcynin"/>
</dbReference>
<proteinExistence type="inferred from homology"/>
<comment type="similarity">
    <text evidence="1">Belongs to the darcynin family.</text>
</comment>
<keyword evidence="3" id="KW-1185">Reference proteome</keyword>
<dbReference type="AlphaFoldDB" id="A0A9X4S9H7"/>
<gene>
    <name evidence="2" type="ORF">H010_20386</name>
</gene>
<evidence type="ECO:0000256" key="1">
    <source>
        <dbReference type="ARBA" id="ARBA00006869"/>
    </source>
</evidence>
<protein>
    <recommendedName>
        <fullName evidence="4">Darcynin 1</fullName>
    </recommendedName>
</protein>
<sequence>MNYTFFVMLRALPAWLQLSREARKSLADEHMGAALARSEGLLTMRYFDAEAFSSPCSEVVMVETRDPRHHYFFMEQLRDSPLFSVPYFEVLNIVSTIEDGYQTYEAQGLPSA</sequence>
<reference evidence="2" key="1">
    <citation type="submission" date="2013-01" db="EMBL/GenBank/DDBJ databases">
        <title>Genome draft of Hydrogenophaga taeniospiralis 2K1.</title>
        <authorList>
            <person name="Gomila M."/>
            <person name="Lalucat J."/>
        </authorList>
    </citation>
    <scope>NUCLEOTIDE SEQUENCE</scope>
    <source>
        <strain evidence="2">CCUG 15921</strain>
    </source>
</reference>
<comment type="caution">
    <text evidence="2">The sequence shown here is derived from an EMBL/GenBank/DDBJ whole genome shotgun (WGS) entry which is preliminary data.</text>
</comment>
<dbReference type="Pfam" id="PF17074">
    <property type="entry name" value="Darcynin"/>
    <property type="match status" value="1"/>
</dbReference>
<evidence type="ECO:0000313" key="3">
    <source>
        <dbReference type="Proteomes" id="UP001152876"/>
    </source>
</evidence>
<dbReference type="RefSeq" id="WP_068174168.1">
    <property type="nucleotide sequence ID" value="NZ_AOGK01000023.1"/>
</dbReference>
<dbReference type="Proteomes" id="UP001152876">
    <property type="component" value="Unassembled WGS sequence"/>
</dbReference>
<evidence type="ECO:0008006" key="4">
    <source>
        <dbReference type="Google" id="ProtNLM"/>
    </source>
</evidence>